<dbReference type="RefSeq" id="WP_010261903.1">
    <property type="nucleotide sequence ID" value="NZ_CAEG01000010.1"/>
</dbReference>
<dbReference type="EMBL" id="FNRI01000003">
    <property type="protein sequence ID" value="SEA45316.1"/>
    <property type="molecule type" value="Genomic_DNA"/>
</dbReference>
<evidence type="ECO:0000256" key="1">
    <source>
        <dbReference type="ARBA" id="ARBA00023002"/>
    </source>
</evidence>
<dbReference type="Proteomes" id="UP000183253">
    <property type="component" value="Unassembled WGS sequence"/>
</dbReference>
<evidence type="ECO:0000259" key="2">
    <source>
        <dbReference type="Pfam" id="PF01408"/>
    </source>
</evidence>
<dbReference type="SUPFAM" id="SSF51735">
    <property type="entry name" value="NAD(P)-binding Rossmann-fold domains"/>
    <property type="match status" value="1"/>
</dbReference>
<dbReference type="PANTHER" id="PTHR43818:SF11">
    <property type="entry name" value="BCDNA.GH03377"/>
    <property type="match status" value="1"/>
</dbReference>
<evidence type="ECO:0000313" key="4">
    <source>
        <dbReference type="EMBL" id="SEA45316.1"/>
    </source>
</evidence>
<dbReference type="GO" id="GO:0016491">
    <property type="term" value="F:oxidoreductase activity"/>
    <property type="evidence" value="ECO:0007669"/>
    <property type="project" value="UniProtKB-KW"/>
</dbReference>
<proteinExistence type="predicted"/>
<dbReference type="InterPro" id="IPR036291">
    <property type="entry name" value="NAD(P)-bd_dom_sf"/>
</dbReference>
<evidence type="ECO:0000313" key="5">
    <source>
        <dbReference type="Proteomes" id="UP000183253"/>
    </source>
</evidence>
<dbReference type="PANTHER" id="PTHR43818">
    <property type="entry name" value="BCDNA.GH03377"/>
    <property type="match status" value="1"/>
</dbReference>
<dbReference type="Pfam" id="PF01408">
    <property type="entry name" value="GFO_IDH_MocA"/>
    <property type="match status" value="1"/>
</dbReference>
<dbReference type="InterPro" id="IPR050463">
    <property type="entry name" value="Gfo/Idh/MocA_oxidrdct_glycsds"/>
</dbReference>
<dbReference type="GO" id="GO:0000166">
    <property type="term" value="F:nucleotide binding"/>
    <property type="evidence" value="ECO:0007669"/>
    <property type="project" value="InterPro"/>
</dbReference>
<evidence type="ECO:0000259" key="3">
    <source>
        <dbReference type="Pfam" id="PF22725"/>
    </source>
</evidence>
<dbReference type="InterPro" id="IPR055170">
    <property type="entry name" value="GFO_IDH_MocA-like_dom"/>
</dbReference>
<dbReference type="Gene3D" id="3.40.50.720">
    <property type="entry name" value="NAD(P)-binding Rossmann-like Domain"/>
    <property type="match status" value="1"/>
</dbReference>
<gene>
    <name evidence="4" type="ORF">SAMN05444145_103302</name>
</gene>
<dbReference type="InterPro" id="IPR000683">
    <property type="entry name" value="Gfo/Idh/MocA-like_OxRdtase_N"/>
</dbReference>
<feature type="domain" description="GFO/IDH/MocA-like oxidoreductase" evidence="3">
    <location>
        <begin position="132"/>
        <end position="259"/>
    </location>
</feature>
<dbReference type="STRING" id="1033731.SAMN05444145_103302"/>
<reference evidence="4 5" key="1">
    <citation type="submission" date="2016-10" db="EMBL/GenBank/DDBJ databases">
        <authorList>
            <person name="de Groot N.N."/>
        </authorList>
    </citation>
    <scope>NUCLEOTIDE SEQUENCE [LARGE SCALE GENOMIC DNA]</scope>
    <source>
        <strain evidence="4 5">DSM 25383</strain>
    </source>
</reference>
<dbReference type="OrthoDB" id="9795543at2"/>
<organism evidence="4 5">
    <name type="scientific">Alistipes timonensis JC136</name>
    <dbReference type="NCBI Taxonomy" id="1033731"/>
    <lineage>
        <taxon>Bacteria</taxon>
        <taxon>Pseudomonadati</taxon>
        <taxon>Bacteroidota</taxon>
        <taxon>Bacteroidia</taxon>
        <taxon>Bacteroidales</taxon>
        <taxon>Rikenellaceae</taxon>
        <taxon>Alistipes</taxon>
    </lineage>
</organism>
<dbReference type="AlphaFoldDB" id="A0A1H4BB46"/>
<keyword evidence="5" id="KW-1185">Reference proteome</keyword>
<dbReference type="Pfam" id="PF22725">
    <property type="entry name" value="GFO_IDH_MocA_C3"/>
    <property type="match status" value="1"/>
</dbReference>
<feature type="domain" description="Gfo/Idh/MocA-like oxidoreductase N-terminal" evidence="2">
    <location>
        <begin position="4"/>
        <end position="124"/>
    </location>
</feature>
<dbReference type="SUPFAM" id="SSF55347">
    <property type="entry name" value="Glyceraldehyde-3-phosphate dehydrogenase-like, C-terminal domain"/>
    <property type="match status" value="1"/>
</dbReference>
<accession>A0A1H4BB46</accession>
<sequence length="325" mass="35492">MKNVNWGILGCGDVCERKSGPPMYKTPHSALAAVMRRDAAKAADFARRHGVPRSYTDADALIADPGVDIVYVATPPDSHRELALKVLAAGKPVYVEKPMAMNHAECLDMIAAAERSGQKLFVAYYRRALPYFLKVKELLDSGAVGDPLSVEVRYFRPESPGDRDPARLPWRLRREVGGEGYFYDMAPHTLDILDFLLGEIADARGHKANRGGFYDVADTVTASFRFGSGLPGTGAWCFVAPPSAAEDSVVVTGRKGSVRFSTFDFTPVELVTARGVERFEIASPEHIQGPLIETIVRELRGEGVCPSTGISAARTSRVMDEIMKE</sequence>
<name>A0A1H4BB46_9BACT</name>
<keyword evidence="1" id="KW-0560">Oxidoreductase</keyword>
<protein>
    <submittedName>
        <fullName evidence="4">Predicted dehydrogenase</fullName>
    </submittedName>
</protein>
<dbReference type="Gene3D" id="3.30.360.10">
    <property type="entry name" value="Dihydrodipicolinate Reductase, domain 2"/>
    <property type="match status" value="1"/>
</dbReference>